<gene>
    <name evidence="3" type="primary">LOC102809724</name>
</gene>
<dbReference type="Proteomes" id="UP000694865">
    <property type="component" value="Unplaced"/>
</dbReference>
<dbReference type="SUPFAM" id="SSF57184">
    <property type="entry name" value="Growth factor receptor domain"/>
    <property type="match status" value="1"/>
</dbReference>
<sequence length="279" mass="30774">MALLLQQIHLCIVLIFLILPLVSAEDYSLVYTTSCEDTEYFDLAELQCKSCGLFLETSEDGLDCDCVAGYKLVSDTGAPSEKTCQACPDESMVTSDGWNCITCPVAYPLQPNGKCADCAAGDIPVEYSLDGVLQSEYSCTSCQDDTQPDEVCDTCERCHQSVIAVTDDDSCDCPEEQEAGGLCFESSDDLLEYRDGMYDIPYESYNDGNGLTSWYFEENYLAAESVCNSYLNLTSCQLLGNLCVFLDYNQNNRLYEDACYSYQSIAAQTDGFAHGIDGW</sequence>
<evidence type="ECO:0000256" key="1">
    <source>
        <dbReference type="SAM" id="SignalP"/>
    </source>
</evidence>
<dbReference type="InterPro" id="IPR019170">
    <property type="entry name" value="Meckelin"/>
</dbReference>
<evidence type="ECO:0000313" key="3">
    <source>
        <dbReference type="RefSeq" id="XP_006818274.1"/>
    </source>
</evidence>
<name>A0ABM0ME33_SACKO</name>
<evidence type="ECO:0000313" key="2">
    <source>
        <dbReference type="Proteomes" id="UP000694865"/>
    </source>
</evidence>
<feature type="signal peptide" evidence="1">
    <location>
        <begin position="1"/>
        <end position="24"/>
    </location>
</feature>
<reference evidence="3" key="1">
    <citation type="submission" date="2025-08" db="UniProtKB">
        <authorList>
            <consortium name="RefSeq"/>
        </authorList>
    </citation>
    <scope>IDENTIFICATION</scope>
    <source>
        <tissue evidence="3">Testes</tissue>
    </source>
</reference>
<accession>A0ABM0ME33</accession>
<dbReference type="InterPro" id="IPR009030">
    <property type="entry name" value="Growth_fac_rcpt_cys_sf"/>
</dbReference>
<dbReference type="RefSeq" id="XP_006818274.1">
    <property type="nucleotide sequence ID" value="XM_006818211.1"/>
</dbReference>
<protein>
    <submittedName>
        <fullName evidence="3">Meckelin-like</fullName>
    </submittedName>
</protein>
<dbReference type="Pfam" id="PF09773">
    <property type="entry name" value="Meckelin"/>
    <property type="match status" value="1"/>
</dbReference>
<dbReference type="GeneID" id="102809724"/>
<organism evidence="2 3">
    <name type="scientific">Saccoglossus kowalevskii</name>
    <name type="common">Acorn worm</name>
    <dbReference type="NCBI Taxonomy" id="10224"/>
    <lineage>
        <taxon>Eukaryota</taxon>
        <taxon>Metazoa</taxon>
        <taxon>Hemichordata</taxon>
        <taxon>Enteropneusta</taxon>
        <taxon>Harrimaniidae</taxon>
        <taxon>Saccoglossus</taxon>
    </lineage>
</organism>
<dbReference type="PANTHER" id="PTHR21274">
    <property type="entry name" value="MECKELIN"/>
    <property type="match status" value="1"/>
</dbReference>
<keyword evidence="2" id="KW-1185">Reference proteome</keyword>
<dbReference type="PANTHER" id="PTHR21274:SF0">
    <property type="entry name" value="MECKELIN"/>
    <property type="match status" value="1"/>
</dbReference>
<keyword evidence="1" id="KW-0732">Signal</keyword>
<proteinExistence type="predicted"/>
<feature type="chain" id="PRO_5046410543" evidence="1">
    <location>
        <begin position="25"/>
        <end position="279"/>
    </location>
</feature>